<dbReference type="EMBL" id="EQ977913">
    <property type="protein sequence ID" value="EEF26199.1"/>
    <property type="molecule type" value="Genomic_DNA"/>
</dbReference>
<dbReference type="Proteomes" id="UP000008311">
    <property type="component" value="Unassembled WGS sequence"/>
</dbReference>
<dbReference type="AlphaFoldDB" id="B9TD65"/>
<reference evidence="3" key="1">
    <citation type="journal article" date="2010" name="Nat. Biotechnol.">
        <title>Draft genome sequence of the oilseed species Ricinus communis.</title>
        <authorList>
            <person name="Chan A.P."/>
            <person name="Crabtree J."/>
            <person name="Zhao Q."/>
            <person name="Lorenzi H."/>
            <person name="Orvis J."/>
            <person name="Puiu D."/>
            <person name="Melake-Berhan A."/>
            <person name="Jones K.M."/>
            <person name="Redman J."/>
            <person name="Chen G."/>
            <person name="Cahoon E.B."/>
            <person name="Gedil M."/>
            <person name="Stanke M."/>
            <person name="Haas B.J."/>
            <person name="Wortman J.R."/>
            <person name="Fraser-Liggett C.M."/>
            <person name="Ravel J."/>
            <person name="Rabinowicz P.D."/>
        </authorList>
    </citation>
    <scope>NUCLEOTIDE SEQUENCE [LARGE SCALE GENOMIC DNA]</scope>
    <source>
        <strain evidence="3">cv. Hale</strain>
    </source>
</reference>
<dbReference type="InterPro" id="IPR007893">
    <property type="entry name" value="Spore_coat_U/FanG"/>
</dbReference>
<dbReference type="PANTHER" id="PTHR37089">
    <property type="entry name" value="PROTEIN U-RELATED"/>
    <property type="match status" value="1"/>
</dbReference>
<dbReference type="InterPro" id="IPR053167">
    <property type="entry name" value="Spore_coat_component"/>
</dbReference>
<dbReference type="Pfam" id="PF05229">
    <property type="entry name" value="SCPU"/>
    <property type="match status" value="1"/>
</dbReference>
<protein>
    <recommendedName>
        <fullName evidence="1">Spore coat protein U/FanG domain-containing protein</fullName>
    </recommendedName>
</protein>
<dbReference type="PANTHER" id="PTHR37089:SF4">
    <property type="entry name" value="EXPORTED PROTEIN"/>
    <property type="match status" value="1"/>
</dbReference>
<sequence length="65" mass="6585">MVGRSSRMASISQTGSVTVTCTPGSTVAGTGTGNAQLLTIYGRVPPQTTPSSGTYTDTVVVTLTY</sequence>
<dbReference type="SMART" id="SM00972">
    <property type="entry name" value="SCPU"/>
    <property type="match status" value="1"/>
</dbReference>
<organism evidence="2 3">
    <name type="scientific">Ricinus communis</name>
    <name type="common">Castor bean</name>
    <dbReference type="NCBI Taxonomy" id="3988"/>
    <lineage>
        <taxon>Eukaryota</taxon>
        <taxon>Viridiplantae</taxon>
        <taxon>Streptophyta</taxon>
        <taxon>Embryophyta</taxon>
        <taxon>Tracheophyta</taxon>
        <taxon>Spermatophyta</taxon>
        <taxon>Magnoliopsida</taxon>
        <taxon>eudicotyledons</taxon>
        <taxon>Gunneridae</taxon>
        <taxon>Pentapetalae</taxon>
        <taxon>rosids</taxon>
        <taxon>fabids</taxon>
        <taxon>Malpighiales</taxon>
        <taxon>Euphorbiaceae</taxon>
        <taxon>Acalyphoideae</taxon>
        <taxon>Acalypheae</taxon>
        <taxon>Ricinus</taxon>
    </lineage>
</organism>
<keyword evidence="3" id="KW-1185">Reference proteome</keyword>
<gene>
    <name evidence="2" type="ORF">RCOM_1830170</name>
</gene>
<name>B9TD65_RICCO</name>
<feature type="domain" description="Spore coat protein U/FanG" evidence="1">
    <location>
        <begin position="26"/>
        <end position="62"/>
    </location>
</feature>
<proteinExistence type="predicted"/>
<dbReference type="InParanoid" id="B9TD65"/>
<evidence type="ECO:0000313" key="2">
    <source>
        <dbReference type="EMBL" id="EEF26199.1"/>
    </source>
</evidence>
<accession>B9TD65</accession>
<evidence type="ECO:0000259" key="1">
    <source>
        <dbReference type="Pfam" id="PF05229"/>
    </source>
</evidence>
<evidence type="ECO:0000313" key="3">
    <source>
        <dbReference type="Proteomes" id="UP000008311"/>
    </source>
</evidence>